<dbReference type="PRINTS" id="PR00413">
    <property type="entry name" value="HADHALOGNASE"/>
</dbReference>
<dbReference type="AlphaFoldDB" id="A0A1T5IIP6"/>
<protein>
    <submittedName>
        <fullName evidence="1">Haloacid dehalogenase superfamily, subfamily IA, variant 3 with third motif having DD or ED/haloacid dehalogenase superfamily, subfamily IA, variant 1 with third motif having Dx(3-4)D or Dx(3-4)E</fullName>
    </submittedName>
</protein>
<gene>
    <name evidence="1" type="ORF">SAMN06309945_0496</name>
</gene>
<organism evidence="1 2">
    <name type="scientific">Okibacterium fritillariae</name>
    <dbReference type="NCBI Taxonomy" id="123320"/>
    <lineage>
        <taxon>Bacteria</taxon>
        <taxon>Bacillati</taxon>
        <taxon>Actinomycetota</taxon>
        <taxon>Actinomycetes</taxon>
        <taxon>Micrococcales</taxon>
        <taxon>Microbacteriaceae</taxon>
        <taxon>Okibacterium</taxon>
    </lineage>
</organism>
<evidence type="ECO:0000313" key="2">
    <source>
        <dbReference type="Proteomes" id="UP000190857"/>
    </source>
</evidence>
<dbReference type="NCBIfam" id="TIGR01509">
    <property type="entry name" value="HAD-SF-IA-v3"/>
    <property type="match status" value="1"/>
</dbReference>
<dbReference type="NCBIfam" id="TIGR01549">
    <property type="entry name" value="HAD-SF-IA-v1"/>
    <property type="match status" value="1"/>
</dbReference>
<dbReference type="SFLD" id="SFLDG01135">
    <property type="entry name" value="C1.5.6:_HAD__Beta-PGM__Phospha"/>
    <property type="match status" value="1"/>
</dbReference>
<dbReference type="InterPro" id="IPR023198">
    <property type="entry name" value="PGP-like_dom2"/>
</dbReference>
<dbReference type="InterPro" id="IPR050155">
    <property type="entry name" value="HAD-like_hydrolase_sf"/>
</dbReference>
<dbReference type="Proteomes" id="UP000190857">
    <property type="component" value="Unassembled WGS sequence"/>
</dbReference>
<dbReference type="PANTHER" id="PTHR43434">
    <property type="entry name" value="PHOSPHOGLYCOLATE PHOSPHATASE"/>
    <property type="match status" value="1"/>
</dbReference>
<dbReference type="GO" id="GO:0008967">
    <property type="term" value="F:phosphoglycolate phosphatase activity"/>
    <property type="evidence" value="ECO:0007669"/>
    <property type="project" value="TreeGrafter"/>
</dbReference>
<dbReference type="SFLD" id="SFLDS00003">
    <property type="entry name" value="Haloacid_Dehalogenase"/>
    <property type="match status" value="1"/>
</dbReference>
<name>A0A1T5IIP6_9MICO</name>
<sequence length="225" mass="23874">MSTSPTAVLFDIDGTLVDSNYLHVQAWEKAVDGVGRSVDSWRIHAAIGKDSSLLMEAILPGVDDETAEKASDLHSLYYKKLAERLEPLSGARDLIRAVAERGMRVVLATSAPEDELKILREILDVEDQLFAVTSSEDVETAKPRPDIVLVALERAGVDADHAVFVGDTVWDVEAAAKAGVSTIGVRSGGIGSAELREAGAAEVYDDAADILAHLDSSPIAALPAD</sequence>
<evidence type="ECO:0000313" key="1">
    <source>
        <dbReference type="EMBL" id="SKC38989.1"/>
    </source>
</evidence>
<accession>A0A1T5IIP6</accession>
<dbReference type="PANTHER" id="PTHR43434:SF16">
    <property type="entry name" value="BLL8046 PROTEIN"/>
    <property type="match status" value="1"/>
</dbReference>
<dbReference type="RefSeq" id="WP_079726711.1">
    <property type="nucleotide sequence ID" value="NZ_FUZP01000001.1"/>
</dbReference>
<dbReference type="Gene3D" id="3.40.50.1000">
    <property type="entry name" value="HAD superfamily/HAD-like"/>
    <property type="match status" value="1"/>
</dbReference>
<dbReference type="GO" id="GO:0005829">
    <property type="term" value="C:cytosol"/>
    <property type="evidence" value="ECO:0007669"/>
    <property type="project" value="TreeGrafter"/>
</dbReference>
<dbReference type="EMBL" id="FUZP01000001">
    <property type="protein sequence ID" value="SKC38989.1"/>
    <property type="molecule type" value="Genomic_DNA"/>
</dbReference>
<dbReference type="InterPro" id="IPR036412">
    <property type="entry name" value="HAD-like_sf"/>
</dbReference>
<dbReference type="SUPFAM" id="SSF56784">
    <property type="entry name" value="HAD-like"/>
    <property type="match status" value="1"/>
</dbReference>
<dbReference type="InterPro" id="IPR023214">
    <property type="entry name" value="HAD_sf"/>
</dbReference>
<reference evidence="1 2" key="1">
    <citation type="submission" date="2017-02" db="EMBL/GenBank/DDBJ databases">
        <authorList>
            <person name="Peterson S.W."/>
        </authorList>
    </citation>
    <scope>NUCLEOTIDE SEQUENCE [LARGE SCALE GENOMIC DNA]</scope>
    <source>
        <strain evidence="1 2">VKM Ac-2059</strain>
    </source>
</reference>
<dbReference type="InterPro" id="IPR006439">
    <property type="entry name" value="HAD-SF_hydro_IA"/>
</dbReference>
<dbReference type="Pfam" id="PF00702">
    <property type="entry name" value="Hydrolase"/>
    <property type="match status" value="1"/>
</dbReference>
<dbReference type="STRING" id="123320.SAMN06309945_0496"/>
<keyword evidence="2" id="KW-1185">Reference proteome</keyword>
<proteinExistence type="predicted"/>
<dbReference type="SFLD" id="SFLDG01129">
    <property type="entry name" value="C1.5:_HAD__Beta-PGM__Phosphata"/>
    <property type="match status" value="1"/>
</dbReference>
<dbReference type="OrthoDB" id="9793014at2"/>
<dbReference type="GO" id="GO:0006281">
    <property type="term" value="P:DNA repair"/>
    <property type="evidence" value="ECO:0007669"/>
    <property type="project" value="TreeGrafter"/>
</dbReference>
<dbReference type="Gene3D" id="1.10.150.240">
    <property type="entry name" value="Putative phosphatase, domain 2"/>
    <property type="match status" value="1"/>
</dbReference>